<reference evidence="2 3" key="1">
    <citation type="journal article" date="2016" name="Mol. Biol. Evol.">
        <title>Comparative Genomics of Early-Diverging Mushroom-Forming Fungi Provides Insights into the Origins of Lignocellulose Decay Capabilities.</title>
        <authorList>
            <person name="Nagy L.G."/>
            <person name="Riley R."/>
            <person name="Tritt A."/>
            <person name="Adam C."/>
            <person name="Daum C."/>
            <person name="Floudas D."/>
            <person name="Sun H."/>
            <person name="Yadav J.S."/>
            <person name="Pangilinan J."/>
            <person name="Larsson K.H."/>
            <person name="Matsuura K."/>
            <person name="Barry K."/>
            <person name="Labutti K."/>
            <person name="Kuo R."/>
            <person name="Ohm R.A."/>
            <person name="Bhattacharya S.S."/>
            <person name="Shirouzu T."/>
            <person name="Yoshinaga Y."/>
            <person name="Martin F.M."/>
            <person name="Grigoriev I.V."/>
            <person name="Hibbett D.S."/>
        </authorList>
    </citation>
    <scope>NUCLEOTIDE SEQUENCE [LARGE SCALE GENOMIC DNA]</scope>
    <source>
        <strain evidence="2 3">93-53</strain>
    </source>
</reference>
<dbReference type="GeneID" id="63821729"/>
<dbReference type="Pfam" id="PF08539">
    <property type="entry name" value="HbrB"/>
    <property type="match status" value="1"/>
</dbReference>
<feature type="compositionally biased region" description="Low complexity" evidence="1">
    <location>
        <begin position="53"/>
        <end position="66"/>
    </location>
</feature>
<accession>A0A165DDG0</accession>
<feature type="region of interest" description="Disordered" evidence="1">
    <location>
        <begin position="538"/>
        <end position="563"/>
    </location>
</feature>
<dbReference type="GO" id="GO:0038203">
    <property type="term" value="P:TORC2 signaling"/>
    <property type="evidence" value="ECO:0007669"/>
    <property type="project" value="TreeGrafter"/>
</dbReference>
<dbReference type="EMBL" id="KV427635">
    <property type="protein sequence ID" value="KZT04629.1"/>
    <property type="molecule type" value="Genomic_DNA"/>
</dbReference>
<name>A0A165DDG0_9APHY</name>
<feature type="compositionally biased region" description="Polar residues" evidence="1">
    <location>
        <begin position="10"/>
        <end position="32"/>
    </location>
</feature>
<protein>
    <submittedName>
        <fullName evidence="2">HbrB-domain-containing protein</fullName>
    </submittedName>
</protein>
<feature type="compositionally biased region" description="Basic and acidic residues" evidence="1">
    <location>
        <begin position="425"/>
        <end position="441"/>
    </location>
</feature>
<feature type="compositionally biased region" description="Acidic residues" evidence="1">
    <location>
        <begin position="513"/>
        <end position="522"/>
    </location>
</feature>
<feature type="region of interest" description="Disordered" evidence="1">
    <location>
        <begin position="486"/>
        <end position="522"/>
    </location>
</feature>
<feature type="compositionally biased region" description="Low complexity" evidence="1">
    <location>
        <begin position="89"/>
        <end position="99"/>
    </location>
</feature>
<dbReference type="RefSeq" id="XP_040762369.1">
    <property type="nucleotide sequence ID" value="XM_040904699.1"/>
</dbReference>
<evidence type="ECO:0000256" key="1">
    <source>
        <dbReference type="SAM" id="MobiDB-lite"/>
    </source>
</evidence>
<dbReference type="AlphaFoldDB" id="A0A165DDG0"/>
<dbReference type="PANTHER" id="PTHR32428">
    <property type="entry name" value="TARGET OF RAPAMYCIN COMPLEX 2 SUBUNIT BIT61-RELATED"/>
    <property type="match status" value="1"/>
</dbReference>
<evidence type="ECO:0000313" key="3">
    <source>
        <dbReference type="Proteomes" id="UP000076871"/>
    </source>
</evidence>
<organism evidence="2 3">
    <name type="scientific">Laetiporus sulphureus 93-53</name>
    <dbReference type="NCBI Taxonomy" id="1314785"/>
    <lineage>
        <taxon>Eukaryota</taxon>
        <taxon>Fungi</taxon>
        <taxon>Dikarya</taxon>
        <taxon>Basidiomycota</taxon>
        <taxon>Agaricomycotina</taxon>
        <taxon>Agaricomycetes</taxon>
        <taxon>Polyporales</taxon>
        <taxon>Laetiporus</taxon>
    </lineage>
</organism>
<evidence type="ECO:0000313" key="2">
    <source>
        <dbReference type="EMBL" id="KZT04629.1"/>
    </source>
</evidence>
<feature type="region of interest" description="Disordered" evidence="1">
    <location>
        <begin position="1"/>
        <end position="118"/>
    </location>
</feature>
<dbReference type="PANTHER" id="PTHR32428:SF2">
    <property type="entry name" value="TARGET OF RAPAMYCIN COMPLEX 2 SUBUNIT BIT61-RELATED"/>
    <property type="match status" value="1"/>
</dbReference>
<dbReference type="Proteomes" id="UP000076871">
    <property type="component" value="Unassembled WGS sequence"/>
</dbReference>
<feature type="region of interest" description="Disordered" evidence="1">
    <location>
        <begin position="414"/>
        <end position="458"/>
    </location>
</feature>
<gene>
    <name evidence="2" type="ORF">LAESUDRAFT_657594</name>
</gene>
<dbReference type="OrthoDB" id="2290221at2759"/>
<dbReference type="InParanoid" id="A0A165DDG0"/>
<dbReference type="STRING" id="1314785.A0A165DDG0"/>
<proteinExistence type="predicted"/>
<feature type="region of interest" description="Disordered" evidence="1">
    <location>
        <begin position="146"/>
        <end position="168"/>
    </location>
</feature>
<feature type="compositionally biased region" description="Basic and acidic residues" evidence="1">
    <location>
        <begin position="486"/>
        <end position="497"/>
    </location>
</feature>
<keyword evidence="3" id="KW-1185">Reference proteome</keyword>
<dbReference type="InterPro" id="IPR013745">
    <property type="entry name" value="Bit61/PRR5"/>
</dbReference>
<sequence>MRKPERRRSSSQGDSTPRSSPLQGGTNNQDNSAGHVGADPHPSKRLGFLPEKLLPSASGSLASSRLPPSPLQVRSHSRADSALTVPRDSAASPAPSMASGQYKGHISPTKISSSRTYDSKLVSREMHRLGSLAHSHLPTLPPALTGASQNASSHTIAPSSTPNIATSSSNDPWKQLHVHVLPLFNGEPLRIPIEDLNQLVKRHIQATVSQSPAKALSMLEKDASDLISSGMVTLNAKLNDIEDEKLVGRVVELWGFFWDQVLPYVEGVLLPLQTDPLLSSLYRMPKGHKPNNSPISGTNSKGSMSSLLQSAPQIDVRTIALQSFRDRVILSAFPRMYARLNASMEDTIPESLISQQPRLQQMLLVLVSQRSHRPISFSLTASPPQVSPGEAAVQHLLHIVRAPLTQLERNMQRTNRAPPFLSAGKPRDRRGWIAQRPERQRSSVQNGQNGEEHVNDEGGETPRIQAQFVNFAHFSHLRERDKEFLESLRSPDPERVDGGWGLGAGAEEKKLEEEEEDDDETMDWDQAQAVVERMVGMNAAAGQSSVPSQEGWKRLGSPNSTSP</sequence>
<dbReference type="GO" id="GO:0031932">
    <property type="term" value="C:TORC2 complex"/>
    <property type="evidence" value="ECO:0007669"/>
    <property type="project" value="TreeGrafter"/>
</dbReference>